<dbReference type="RefSeq" id="WP_106590995.1">
    <property type="nucleotide sequence ID" value="NZ_PYGI01000005.1"/>
</dbReference>
<sequence length="408" mass="46013">MTDKILMARQPIFNTELKVVAYELLYRSEAGINPLPMISGDQASSRVILHSYTSISDAGNLRVLPAFINFSQQMLEADTLPAVSPREVVIEILEDSRATPALIAAARRFSNAGFKLALDDFIYQPEFDPLLEIAHIVKLDIRTLNRQQLAEQIKLLEPFELTLLAEKVETLEEYELCRELGCELFQGFFFSKPELLKGNKAYSNKLILSQALSTLSQQNVDFKDLSALISRDPALTYKLLRLVNSAAFGTKRSISNLHDALTYLGLQELKKWVSLIMLADDHGKPSELIRQILLLARFCELLAETHEQIDTGQAFMTGLLLHLDALMNQEQSLMLSQIDIDTHIYDALMTRTGPLGQLLSQVEAFTQGNWDDTDQSLTTKLQSCYLSSLEWTRESMQLMSQAQHDTLP</sequence>
<dbReference type="Pfam" id="PF08668">
    <property type="entry name" value="HDOD"/>
    <property type="match status" value="1"/>
</dbReference>
<feature type="domain" description="HDOD" evidence="2">
    <location>
        <begin position="201"/>
        <end position="386"/>
    </location>
</feature>
<organism evidence="3 4">
    <name type="scientific">Marinobacterium halophilum</name>
    <dbReference type="NCBI Taxonomy" id="267374"/>
    <lineage>
        <taxon>Bacteria</taxon>
        <taxon>Pseudomonadati</taxon>
        <taxon>Pseudomonadota</taxon>
        <taxon>Gammaproteobacteria</taxon>
        <taxon>Oceanospirillales</taxon>
        <taxon>Oceanospirillaceae</taxon>
        <taxon>Marinobacterium</taxon>
    </lineage>
</organism>
<evidence type="ECO:0000313" key="4">
    <source>
        <dbReference type="Proteomes" id="UP000242133"/>
    </source>
</evidence>
<dbReference type="Gene3D" id="1.10.3210.10">
    <property type="entry name" value="Hypothetical protein af1432"/>
    <property type="match status" value="1"/>
</dbReference>
<dbReference type="InterPro" id="IPR014408">
    <property type="entry name" value="dGMP_Pdiesterase_EAL/HD-GYP"/>
</dbReference>
<evidence type="ECO:0000313" key="3">
    <source>
        <dbReference type="EMBL" id="PSL15209.1"/>
    </source>
</evidence>
<dbReference type="Gene3D" id="3.20.20.450">
    <property type="entry name" value="EAL domain"/>
    <property type="match status" value="1"/>
</dbReference>
<dbReference type="PANTHER" id="PTHR33525">
    <property type="match status" value="1"/>
</dbReference>
<dbReference type="PROSITE" id="PS50883">
    <property type="entry name" value="EAL"/>
    <property type="match status" value="1"/>
</dbReference>
<dbReference type="AlphaFoldDB" id="A0A2P8F0F5"/>
<dbReference type="InterPro" id="IPR052340">
    <property type="entry name" value="RNase_Y/CdgJ"/>
</dbReference>
<dbReference type="SUPFAM" id="SSF141868">
    <property type="entry name" value="EAL domain-like"/>
    <property type="match status" value="1"/>
</dbReference>
<reference evidence="3 4" key="1">
    <citation type="submission" date="2018-03" db="EMBL/GenBank/DDBJ databases">
        <title>Genomic Encyclopedia of Archaeal and Bacterial Type Strains, Phase II (KMG-II): from individual species to whole genera.</title>
        <authorList>
            <person name="Goeker M."/>
        </authorList>
    </citation>
    <scope>NUCLEOTIDE SEQUENCE [LARGE SCALE GENOMIC DNA]</scope>
    <source>
        <strain evidence="3 4">DSM 17586</strain>
    </source>
</reference>
<gene>
    <name evidence="3" type="ORF">CLV44_105103</name>
</gene>
<dbReference type="PANTHER" id="PTHR33525:SF4">
    <property type="entry name" value="CYCLIC DI-GMP PHOSPHODIESTERASE CDGJ"/>
    <property type="match status" value="1"/>
</dbReference>
<evidence type="ECO:0000259" key="1">
    <source>
        <dbReference type="PROSITE" id="PS50883"/>
    </source>
</evidence>
<dbReference type="Pfam" id="PF00563">
    <property type="entry name" value="EAL"/>
    <property type="match status" value="1"/>
</dbReference>
<name>A0A2P8F0F5_9GAMM</name>
<evidence type="ECO:0000259" key="2">
    <source>
        <dbReference type="PROSITE" id="PS51833"/>
    </source>
</evidence>
<keyword evidence="4" id="KW-1185">Reference proteome</keyword>
<protein>
    <submittedName>
        <fullName evidence="3">EAL and modified HD-GYP domain-containing signal transduction protein</fullName>
    </submittedName>
</protein>
<dbReference type="SMART" id="SM00052">
    <property type="entry name" value="EAL"/>
    <property type="match status" value="1"/>
</dbReference>
<dbReference type="InterPro" id="IPR013976">
    <property type="entry name" value="HDOD"/>
</dbReference>
<dbReference type="InterPro" id="IPR001633">
    <property type="entry name" value="EAL_dom"/>
</dbReference>
<dbReference type="Proteomes" id="UP000242133">
    <property type="component" value="Unassembled WGS sequence"/>
</dbReference>
<dbReference type="PIRSF" id="PIRSF003180">
    <property type="entry name" value="DiGMPpdiest_YuxH"/>
    <property type="match status" value="1"/>
</dbReference>
<dbReference type="OrthoDB" id="9804751at2"/>
<dbReference type="SUPFAM" id="SSF109604">
    <property type="entry name" value="HD-domain/PDEase-like"/>
    <property type="match status" value="1"/>
</dbReference>
<comment type="caution">
    <text evidence="3">The sequence shown here is derived from an EMBL/GenBank/DDBJ whole genome shotgun (WGS) entry which is preliminary data.</text>
</comment>
<dbReference type="InterPro" id="IPR035919">
    <property type="entry name" value="EAL_sf"/>
</dbReference>
<proteinExistence type="predicted"/>
<accession>A0A2P8F0F5</accession>
<feature type="domain" description="EAL" evidence="1">
    <location>
        <begin position="1"/>
        <end position="207"/>
    </location>
</feature>
<dbReference type="PROSITE" id="PS51833">
    <property type="entry name" value="HDOD"/>
    <property type="match status" value="1"/>
</dbReference>
<dbReference type="EMBL" id="PYGI01000005">
    <property type="protein sequence ID" value="PSL15209.1"/>
    <property type="molecule type" value="Genomic_DNA"/>
</dbReference>